<dbReference type="OrthoDB" id="49395at2759"/>
<keyword evidence="1" id="KW-0175">Coiled coil</keyword>
<keyword evidence="3" id="KW-1185">Reference proteome</keyword>
<dbReference type="GO" id="GO:0005815">
    <property type="term" value="C:microtubule organizing center"/>
    <property type="evidence" value="ECO:0007669"/>
    <property type="project" value="TreeGrafter"/>
</dbReference>
<dbReference type="PANTHER" id="PTHR18947">
    <property type="entry name" value="HOOK PROTEINS"/>
    <property type="match status" value="1"/>
</dbReference>
<feature type="coiled-coil region" evidence="1">
    <location>
        <begin position="259"/>
        <end position="365"/>
    </location>
</feature>
<proteinExistence type="predicted"/>
<dbReference type="CDD" id="cd22211">
    <property type="entry name" value="HkD_SF"/>
    <property type="match status" value="1"/>
</dbReference>
<gene>
    <name evidence="2" type="ORF">EPUL_000971</name>
</gene>
<dbReference type="GO" id="GO:0051959">
    <property type="term" value="F:dynein light intermediate chain binding"/>
    <property type="evidence" value="ECO:0007669"/>
    <property type="project" value="TreeGrafter"/>
</dbReference>
<reference evidence="2 3" key="1">
    <citation type="submission" date="2017-10" db="EMBL/GenBank/DDBJ databases">
        <title>Development of genomic resources for the powdery mildew, Erysiphe pulchra.</title>
        <authorList>
            <person name="Wadl P.A."/>
            <person name="Mack B.M."/>
            <person name="Moore G."/>
            <person name="Beltz S.B."/>
        </authorList>
    </citation>
    <scope>NUCLEOTIDE SEQUENCE [LARGE SCALE GENOMIC DNA]</scope>
    <source>
        <strain evidence="2">Cflorida</strain>
    </source>
</reference>
<dbReference type="GO" id="GO:0008017">
    <property type="term" value="F:microtubule binding"/>
    <property type="evidence" value="ECO:0007669"/>
    <property type="project" value="TreeGrafter"/>
</dbReference>
<protein>
    <recommendedName>
        <fullName evidence="4">HOOK N-terminal domain-containing protein</fullName>
    </recommendedName>
</protein>
<dbReference type="GO" id="GO:0031122">
    <property type="term" value="P:cytoplasmic microtubule organization"/>
    <property type="evidence" value="ECO:0007669"/>
    <property type="project" value="TreeGrafter"/>
</dbReference>
<comment type="caution">
    <text evidence="2">The sequence shown here is derived from an EMBL/GenBank/DDBJ whole genome shotgun (WGS) entry which is preliminary data.</text>
</comment>
<dbReference type="AlphaFoldDB" id="A0A2S4PVD1"/>
<dbReference type="SUPFAM" id="SSF116907">
    <property type="entry name" value="Hook domain"/>
    <property type="match status" value="1"/>
</dbReference>
<dbReference type="Proteomes" id="UP000237438">
    <property type="component" value="Unassembled WGS sequence"/>
</dbReference>
<evidence type="ECO:0008006" key="4">
    <source>
        <dbReference type="Google" id="ProtNLM"/>
    </source>
</evidence>
<dbReference type="EMBL" id="PEDP01000443">
    <property type="protein sequence ID" value="POS85970.1"/>
    <property type="molecule type" value="Genomic_DNA"/>
</dbReference>
<evidence type="ECO:0000313" key="2">
    <source>
        <dbReference type="EMBL" id="POS85970.1"/>
    </source>
</evidence>
<accession>A0A2S4PVD1</accession>
<dbReference type="GO" id="GO:0030705">
    <property type="term" value="P:cytoskeleton-dependent intracellular transport"/>
    <property type="evidence" value="ECO:0007669"/>
    <property type="project" value="TreeGrafter"/>
</dbReference>
<dbReference type="PANTHER" id="PTHR18947:SF28">
    <property type="entry name" value="GIRDIN, ISOFORM A"/>
    <property type="match status" value="1"/>
</dbReference>
<sequence>MANDRVTELTLLNWVNTFPLVTKVGSIGDLSDGTVFSKMLGEFKKELIINPVNIWLILSATEDINSDYAVQCLEQNTGPSKWISNKKKLEAVYKSLLRYIGEKCPNLDSVAFESRVDLNAIAGQDDPQETIKLLTIFLMAAVEGPKNRDYINLITTKLSTPAQEEIKKVILHAKSLGPQATKQSGRSTSLKTDPVLALEEKHAALYAEYDNLKKKHADFMTRFERLTISHDDLIQHSNDTDSQLKSLQESKDGDHAIFIKKQMERIQELEEIIASQEQELEADRILKEKQTRELTSLRPLTTCLTQYQDELKELKEENLNLTKKANKVEHYLKKLENHTSLQRENAELREKIDLLEENQKDYDKVFEENSRYRKTATEYSSRFQEQELHIVEISSQKNALKQEVQLLNYKILELNERQQHDEKFINDLQEQLRISSGQLCSDSLTMGKRGMSLEEELEQVEDIPNLASENSRLKAEIKSIQNNTTNSEVAQLNIELAESERARKQLEERYKELFEKHMTEQQQSNALLKISPAEKLVKKTNDLLNKSVANTRKLYLETSQELTATKAKLTQLQSESSARDREAVEKNQAVAALLSNGILTLNDKTSVINDHIKFLEEHALHNQHYENTNETMLRNLTRENILLTTAWYDLTNRIQSNHVVLQRRQDVPKSLLNKQRHIVNPVGRR</sequence>
<dbReference type="InterPro" id="IPR036872">
    <property type="entry name" value="CH_dom_sf"/>
</dbReference>
<evidence type="ECO:0000256" key="1">
    <source>
        <dbReference type="SAM" id="Coils"/>
    </source>
</evidence>
<evidence type="ECO:0000313" key="3">
    <source>
        <dbReference type="Proteomes" id="UP000237438"/>
    </source>
</evidence>
<dbReference type="Gene3D" id="1.10.418.10">
    <property type="entry name" value="Calponin-like domain"/>
    <property type="match status" value="1"/>
</dbReference>
<dbReference type="GO" id="GO:0005737">
    <property type="term" value="C:cytoplasm"/>
    <property type="evidence" value="ECO:0007669"/>
    <property type="project" value="TreeGrafter"/>
</dbReference>
<organism evidence="2 3">
    <name type="scientific">Erysiphe pulchra</name>
    <dbReference type="NCBI Taxonomy" id="225359"/>
    <lineage>
        <taxon>Eukaryota</taxon>
        <taxon>Fungi</taxon>
        <taxon>Dikarya</taxon>
        <taxon>Ascomycota</taxon>
        <taxon>Pezizomycotina</taxon>
        <taxon>Leotiomycetes</taxon>
        <taxon>Erysiphales</taxon>
        <taxon>Erysiphaceae</taxon>
        <taxon>Erysiphe</taxon>
    </lineage>
</organism>
<feature type="coiled-coil region" evidence="1">
    <location>
        <begin position="463"/>
        <end position="523"/>
    </location>
</feature>
<dbReference type="STRING" id="225359.A0A2S4PVD1"/>
<name>A0A2S4PVD1_9PEZI</name>